<organism evidence="5 6">
    <name type="scientific">Lentzea indica</name>
    <dbReference type="NCBI Taxonomy" id="2604800"/>
    <lineage>
        <taxon>Bacteria</taxon>
        <taxon>Bacillati</taxon>
        <taxon>Actinomycetota</taxon>
        <taxon>Actinomycetes</taxon>
        <taxon>Pseudonocardiales</taxon>
        <taxon>Pseudonocardiaceae</taxon>
        <taxon>Lentzea</taxon>
    </lineage>
</organism>
<evidence type="ECO:0000259" key="3">
    <source>
        <dbReference type="Pfam" id="PF00329"/>
    </source>
</evidence>
<evidence type="ECO:0000256" key="2">
    <source>
        <dbReference type="ARBA" id="ARBA00023027"/>
    </source>
</evidence>
<evidence type="ECO:0000313" key="5">
    <source>
        <dbReference type="EMBL" id="NKE59903.1"/>
    </source>
</evidence>
<dbReference type="InterPro" id="IPR052197">
    <property type="entry name" value="ComplexI_49kDa-like"/>
</dbReference>
<dbReference type="Gene3D" id="1.10.645.10">
    <property type="entry name" value="Cytochrome-c3 Hydrogenase, chain B"/>
    <property type="match status" value="1"/>
</dbReference>
<dbReference type="Pfam" id="PF00329">
    <property type="entry name" value="Complex1_30kDa"/>
    <property type="match status" value="1"/>
</dbReference>
<gene>
    <name evidence="5" type="ORF">FXN61_25095</name>
</gene>
<dbReference type="Proteomes" id="UP001515943">
    <property type="component" value="Unassembled WGS sequence"/>
</dbReference>
<dbReference type="RefSeq" id="WP_167976562.1">
    <property type="nucleotide sequence ID" value="NZ_VSRL01000099.1"/>
</dbReference>
<sequence>MITTLTPADLPEHAGSLLQQGFRLALVAGHDDGDRLRAVYLFTAAPDRRVELHVPLDPDTPEVPSLARLSFAAGRFEREMHDLFGIVPTDHPLPQRLVRHFHWPRGWYPMLADAGDPPEFGDVDGPYPFRTVEGPGVYEIPVGPVHAGMIGPGHFRFSVVGETILNLKARLWFVHRGLEKLFHRRTPEHGIELAERVSGDTSVGHTLAFCLAVEDAHQLAVPEDAQRIRAILLELERLYNHITDIGALCNDVAYSVLNAHSQRVRERLLRINDTVTGHRLLRGAIHPGGATVTALPDPRELAAIGADVAEIVALALSNTVVADRFTGTAPLSHDQATDLGTLGVVARASGLTTDARHDHPFLSAEFPRTTHTRTDGDVLSRFLVRAEEFTSSISQITSLADMLGGRTSATAPVTTGTGRSGVGIVEGWRGTIVHRVELAGDGSLNRVKIVDPSFFNWPALPVALADTIVPDFPLTNKSFNLSYAGNDL</sequence>
<reference evidence="5 6" key="1">
    <citation type="submission" date="2019-08" db="EMBL/GenBank/DDBJ databases">
        <title>Lentzea from Indian Himalayas.</title>
        <authorList>
            <person name="Mandal S."/>
            <person name="Mallick Gupta A."/>
            <person name="Maiti P.K."/>
            <person name="Sarkar J."/>
            <person name="Mandal S."/>
        </authorList>
    </citation>
    <scope>NUCLEOTIDE SEQUENCE [LARGE SCALE GENOMIC DNA]</scope>
    <source>
        <strain evidence="5 6">PSKA42</strain>
    </source>
</reference>
<dbReference type="PANTHER" id="PTHR43485">
    <property type="entry name" value="HYDROGENASE-4 COMPONENT G"/>
    <property type="match status" value="1"/>
</dbReference>
<dbReference type="SUPFAM" id="SSF56762">
    <property type="entry name" value="HydB/Nqo4-like"/>
    <property type="match status" value="1"/>
</dbReference>
<accession>A0ABX1FLP2</accession>
<proteinExistence type="predicted"/>
<feature type="domain" description="NADH:ubiquinone oxidoreductase 30kDa subunit" evidence="3">
    <location>
        <begin position="6"/>
        <end position="112"/>
    </location>
</feature>
<comment type="caution">
    <text evidence="5">The sequence shown here is derived from an EMBL/GenBank/DDBJ whole genome shotgun (WGS) entry which is preliminary data.</text>
</comment>
<keyword evidence="6" id="KW-1185">Reference proteome</keyword>
<dbReference type="EMBL" id="VSRL01000099">
    <property type="protein sequence ID" value="NKE59903.1"/>
    <property type="molecule type" value="Genomic_DNA"/>
</dbReference>
<name>A0ABX1FLP2_9PSEU</name>
<dbReference type="InterPro" id="IPR029014">
    <property type="entry name" value="NiFe-Hase_large"/>
</dbReference>
<evidence type="ECO:0000256" key="1">
    <source>
        <dbReference type="ARBA" id="ARBA00023002"/>
    </source>
</evidence>
<keyword evidence="2" id="KW-0520">NAD</keyword>
<dbReference type="Gene3D" id="3.30.460.80">
    <property type="entry name" value="NADH:ubiquinone oxidoreductase, 30kDa subunit"/>
    <property type="match status" value="1"/>
</dbReference>
<dbReference type="InterPro" id="IPR001135">
    <property type="entry name" value="NADH_Q_OxRdtase_suD"/>
</dbReference>
<dbReference type="InterPro" id="IPR001268">
    <property type="entry name" value="NADH_UbQ_OxRdtase_30kDa_su"/>
</dbReference>
<dbReference type="SUPFAM" id="SSF143243">
    <property type="entry name" value="Nqo5-like"/>
    <property type="match status" value="1"/>
</dbReference>
<evidence type="ECO:0000259" key="4">
    <source>
        <dbReference type="Pfam" id="PF00346"/>
    </source>
</evidence>
<dbReference type="Pfam" id="PF00374">
    <property type="entry name" value="NiFeSe_Hases"/>
    <property type="match status" value="1"/>
</dbReference>
<keyword evidence="1" id="KW-0560">Oxidoreductase</keyword>
<dbReference type="PANTHER" id="PTHR43485:SF1">
    <property type="entry name" value="FORMATE HYDROGENLYASE SUBUNIT 5-RELATED"/>
    <property type="match status" value="1"/>
</dbReference>
<dbReference type="InterPro" id="IPR037232">
    <property type="entry name" value="NADH_quin_OxRdtase_su_C/D-like"/>
</dbReference>
<evidence type="ECO:0000313" key="6">
    <source>
        <dbReference type="Proteomes" id="UP001515943"/>
    </source>
</evidence>
<dbReference type="Pfam" id="PF00346">
    <property type="entry name" value="Complex1_49kDa"/>
    <property type="match status" value="1"/>
</dbReference>
<dbReference type="InterPro" id="IPR001501">
    <property type="entry name" value="Ni-dep_hyd_lsu"/>
</dbReference>
<protein>
    <submittedName>
        <fullName evidence="5">Formate hydrogenase</fullName>
    </submittedName>
</protein>
<feature type="domain" description="NADH-quinone oxidoreductase subunit D" evidence="4">
    <location>
        <begin position="262"/>
        <end position="405"/>
    </location>
</feature>